<sequence>MVAAGSQSGVAPLANLLLTEQQATVFKVSTTEPDSGREIEKQNFRFRAIVESLRHVTFLLDQDCPVDVYAPGYGILSHDLKTGSGPVMKKGTCFSVSLTAGLAAYFLAHPDYQDRLKYSPTDTKSNSIGMRMKKLFTELAYQRVLNDEKLVREHLAEYPSEIPVLVDVLYNNFHGPQK</sequence>
<dbReference type="Proteomes" id="UP001172102">
    <property type="component" value="Unassembled WGS sequence"/>
</dbReference>
<dbReference type="InterPro" id="IPR036852">
    <property type="entry name" value="Peptidase_S8/S53_dom_sf"/>
</dbReference>
<evidence type="ECO:0000313" key="2">
    <source>
        <dbReference type="Proteomes" id="UP001172102"/>
    </source>
</evidence>
<dbReference type="GO" id="GO:0004252">
    <property type="term" value="F:serine-type endopeptidase activity"/>
    <property type="evidence" value="ECO:0007669"/>
    <property type="project" value="InterPro"/>
</dbReference>
<protein>
    <submittedName>
        <fullName evidence="1">Uncharacterized protein</fullName>
    </submittedName>
</protein>
<dbReference type="SUPFAM" id="SSF52743">
    <property type="entry name" value="Subtilisin-like"/>
    <property type="match status" value="1"/>
</dbReference>
<comment type="caution">
    <text evidence="1">The sequence shown here is derived from an EMBL/GenBank/DDBJ whole genome shotgun (WGS) entry which is preliminary data.</text>
</comment>
<accession>A0AA40E7A6</accession>
<organism evidence="1 2">
    <name type="scientific">Lasiosphaeris hirsuta</name>
    <dbReference type="NCBI Taxonomy" id="260670"/>
    <lineage>
        <taxon>Eukaryota</taxon>
        <taxon>Fungi</taxon>
        <taxon>Dikarya</taxon>
        <taxon>Ascomycota</taxon>
        <taxon>Pezizomycotina</taxon>
        <taxon>Sordariomycetes</taxon>
        <taxon>Sordariomycetidae</taxon>
        <taxon>Sordariales</taxon>
        <taxon>Lasiosphaeriaceae</taxon>
        <taxon>Lasiosphaeris</taxon>
    </lineage>
</organism>
<proteinExistence type="predicted"/>
<reference evidence="1" key="1">
    <citation type="submission" date="2023-06" db="EMBL/GenBank/DDBJ databases">
        <title>Genome-scale phylogeny and comparative genomics of the fungal order Sordariales.</title>
        <authorList>
            <consortium name="Lawrence Berkeley National Laboratory"/>
            <person name="Hensen N."/>
            <person name="Bonometti L."/>
            <person name="Westerberg I."/>
            <person name="Brannstrom I.O."/>
            <person name="Guillou S."/>
            <person name="Cros-Aarteil S."/>
            <person name="Calhoun S."/>
            <person name="Haridas S."/>
            <person name="Kuo A."/>
            <person name="Mondo S."/>
            <person name="Pangilinan J."/>
            <person name="Riley R."/>
            <person name="Labutti K."/>
            <person name="Andreopoulos B."/>
            <person name="Lipzen A."/>
            <person name="Chen C."/>
            <person name="Yanf M."/>
            <person name="Daum C."/>
            <person name="Ng V."/>
            <person name="Clum A."/>
            <person name="Steindorff A."/>
            <person name="Ohm R."/>
            <person name="Martin F."/>
            <person name="Silar P."/>
            <person name="Natvig D."/>
            <person name="Lalanne C."/>
            <person name="Gautier V."/>
            <person name="Ament-Velasquez S.L."/>
            <person name="Kruys A."/>
            <person name="Hutchinson M.I."/>
            <person name="Powell A.J."/>
            <person name="Barry K."/>
            <person name="Miller A.N."/>
            <person name="Grigoriev I.V."/>
            <person name="Debuchy R."/>
            <person name="Gladieux P."/>
            <person name="Thoren M.H."/>
            <person name="Johannesson H."/>
        </authorList>
    </citation>
    <scope>NUCLEOTIDE SEQUENCE</scope>
    <source>
        <strain evidence="1">SMH4607-1</strain>
    </source>
</reference>
<dbReference type="AlphaFoldDB" id="A0AA40E7A6"/>
<dbReference type="GO" id="GO:0006508">
    <property type="term" value="P:proteolysis"/>
    <property type="evidence" value="ECO:0007669"/>
    <property type="project" value="InterPro"/>
</dbReference>
<evidence type="ECO:0000313" key="1">
    <source>
        <dbReference type="EMBL" id="KAK0730909.1"/>
    </source>
</evidence>
<gene>
    <name evidence="1" type="ORF">B0H67DRAFT_548760</name>
</gene>
<keyword evidence="2" id="KW-1185">Reference proteome</keyword>
<dbReference type="EMBL" id="JAUKUA010000001">
    <property type="protein sequence ID" value="KAK0730909.1"/>
    <property type="molecule type" value="Genomic_DNA"/>
</dbReference>
<name>A0AA40E7A6_9PEZI</name>